<comment type="caution">
    <text evidence="1">The sequence shown here is derived from an EMBL/GenBank/DDBJ whole genome shotgun (WGS) entry which is preliminary data.</text>
</comment>
<keyword evidence="2" id="KW-1185">Reference proteome</keyword>
<accession>A0A918PRV5</accession>
<proteinExistence type="predicted"/>
<evidence type="ECO:0000313" key="1">
    <source>
        <dbReference type="EMBL" id="GGZ20610.1"/>
    </source>
</evidence>
<name>A0A918PRV5_9ACTN</name>
<protein>
    <submittedName>
        <fullName evidence="1">Uncharacterized protein</fullName>
    </submittedName>
</protein>
<reference evidence="1" key="2">
    <citation type="submission" date="2020-09" db="EMBL/GenBank/DDBJ databases">
        <authorList>
            <person name="Sun Q."/>
            <person name="Ohkuma M."/>
        </authorList>
    </citation>
    <scope>NUCLEOTIDE SEQUENCE</scope>
    <source>
        <strain evidence="1">JCM 4815</strain>
    </source>
</reference>
<organism evidence="1 2">
    <name type="scientific">Streptomyces poonensis</name>
    <dbReference type="NCBI Taxonomy" id="68255"/>
    <lineage>
        <taxon>Bacteria</taxon>
        <taxon>Bacillati</taxon>
        <taxon>Actinomycetota</taxon>
        <taxon>Actinomycetes</taxon>
        <taxon>Kitasatosporales</taxon>
        <taxon>Streptomycetaceae</taxon>
        <taxon>Streptomyces</taxon>
    </lineage>
</organism>
<evidence type="ECO:0000313" key="2">
    <source>
        <dbReference type="Proteomes" id="UP000622166"/>
    </source>
</evidence>
<dbReference type="AlphaFoldDB" id="A0A918PRV5"/>
<reference evidence="1" key="1">
    <citation type="journal article" date="2014" name="Int. J. Syst. Evol. Microbiol.">
        <title>Complete genome sequence of Corynebacterium casei LMG S-19264T (=DSM 44701T), isolated from a smear-ripened cheese.</title>
        <authorList>
            <consortium name="US DOE Joint Genome Institute (JGI-PGF)"/>
            <person name="Walter F."/>
            <person name="Albersmeier A."/>
            <person name="Kalinowski J."/>
            <person name="Ruckert C."/>
        </authorList>
    </citation>
    <scope>NUCLEOTIDE SEQUENCE</scope>
    <source>
        <strain evidence="1">JCM 4815</strain>
    </source>
</reference>
<gene>
    <name evidence="1" type="ORF">GCM10010365_46150</name>
</gene>
<dbReference type="EMBL" id="BMVW01000009">
    <property type="protein sequence ID" value="GGZ20610.1"/>
    <property type="molecule type" value="Genomic_DNA"/>
</dbReference>
<sequence>MVADGTGTWMVPPVGWATMTGLAAVPQSAVDGGERLLVEGHRDCRTGAAVPLEHLGRMLLAGVDP</sequence>
<dbReference type="Proteomes" id="UP000622166">
    <property type="component" value="Unassembled WGS sequence"/>
</dbReference>